<dbReference type="EMBL" id="BARU01030592">
    <property type="protein sequence ID" value="GAH65013.1"/>
    <property type="molecule type" value="Genomic_DNA"/>
</dbReference>
<dbReference type="CDD" id="cd00381">
    <property type="entry name" value="IMPDH"/>
    <property type="match status" value="1"/>
</dbReference>
<comment type="caution">
    <text evidence="12">The sequence shown here is derived from an EMBL/GenBank/DDBJ whole genome shotgun (WGS) entry which is preliminary data.</text>
</comment>
<dbReference type="InterPro" id="IPR005990">
    <property type="entry name" value="IMP_DH"/>
</dbReference>
<keyword evidence="8" id="KW-0520">NAD</keyword>
<dbReference type="Pfam" id="PF00571">
    <property type="entry name" value="CBS"/>
    <property type="match status" value="1"/>
</dbReference>
<evidence type="ECO:0000256" key="9">
    <source>
        <dbReference type="ARBA" id="ARBA00023122"/>
    </source>
</evidence>
<keyword evidence="4" id="KW-0332">GMP biosynthesis</keyword>
<evidence type="ECO:0000256" key="10">
    <source>
        <dbReference type="ARBA" id="ARBA00048028"/>
    </source>
</evidence>
<keyword evidence="3" id="KW-0479">Metal-binding</keyword>
<dbReference type="InterPro" id="IPR000644">
    <property type="entry name" value="CBS_dom"/>
</dbReference>
<comment type="cofactor">
    <cofactor evidence="1">
        <name>K(+)</name>
        <dbReference type="ChEBI" id="CHEBI:29103"/>
    </cofactor>
</comment>
<name>X1J5J5_9ZZZZ</name>
<evidence type="ECO:0000256" key="5">
    <source>
        <dbReference type="ARBA" id="ARBA00022755"/>
    </source>
</evidence>
<keyword evidence="7" id="KW-0560">Oxidoreductase</keyword>
<gene>
    <name evidence="12" type="ORF">S03H2_48520</name>
</gene>
<dbReference type="FunFam" id="3.20.20.70:FF:000424">
    <property type="entry name" value="Inosine-5'-monophosphate dehydrogenase 2"/>
    <property type="match status" value="1"/>
</dbReference>
<feature type="domain" description="CBS" evidence="11">
    <location>
        <begin position="1"/>
        <end position="36"/>
    </location>
</feature>
<dbReference type="SMART" id="SM01240">
    <property type="entry name" value="IMPDH"/>
    <property type="match status" value="1"/>
</dbReference>
<evidence type="ECO:0000256" key="2">
    <source>
        <dbReference type="ARBA" id="ARBA00005502"/>
    </source>
</evidence>
<feature type="non-terminal residue" evidence="12">
    <location>
        <position position="1"/>
    </location>
</feature>
<sequence length="264" mass="27962">EEYSISGVPVVDKKGKLLGILTTRDIIFERDKTKKLKSLMTKENLVTAPVGTSIAKARTIFKKHKIEKLPIVDKKGYLKGLITMRDIKKIEEFPKASKDKFGRLRVGAAVGVSEDTIKRVGALLDAGADCIVVDSAHAHSKGIVETAKKVRKYLPKIDLVVGNIATASAAEDIIKIGVDAIKVGVGPGSICTTRVITGVGLPQITAIMDVADVAKKQRIPIIADGGVRYSGDIVKAIAAGADVVMLGVLLAGTMESPGESVILE</sequence>
<feature type="domain" description="CBS" evidence="11">
    <location>
        <begin position="40"/>
        <end position="97"/>
    </location>
</feature>
<dbReference type="Gene3D" id="3.20.20.70">
    <property type="entry name" value="Aldolase class I"/>
    <property type="match status" value="1"/>
</dbReference>
<keyword evidence="5" id="KW-0658">Purine biosynthesis</keyword>
<dbReference type="PROSITE" id="PS51371">
    <property type="entry name" value="CBS"/>
    <property type="match status" value="2"/>
</dbReference>
<dbReference type="GO" id="GO:0003938">
    <property type="term" value="F:IMP dehydrogenase activity"/>
    <property type="evidence" value="ECO:0007669"/>
    <property type="project" value="UniProtKB-EC"/>
</dbReference>
<evidence type="ECO:0000256" key="1">
    <source>
        <dbReference type="ARBA" id="ARBA00001958"/>
    </source>
</evidence>
<dbReference type="InterPro" id="IPR013785">
    <property type="entry name" value="Aldolase_TIM"/>
</dbReference>
<feature type="non-terminal residue" evidence="12">
    <location>
        <position position="264"/>
    </location>
</feature>
<dbReference type="PANTHER" id="PTHR11911">
    <property type="entry name" value="INOSINE-5-MONOPHOSPHATE DEHYDROGENASE RELATED"/>
    <property type="match status" value="1"/>
</dbReference>
<dbReference type="SMART" id="SM00116">
    <property type="entry name" value="CBS"/>
    <property type="match status" value="2"/>
</dbReference>
<dbReference type="GO" id="GO:0006183">
    <property type="term" value="P:GTP biosynthetic process"/>
    <property type="evidence" value="ECO:0007669"/>
    <property type="project" value="TreeGrafter"/>
</dbReference>
<reference evidence="12" key="1">
    <citation type="journal article" date="2014" name="Front. Microbiol.">
        <title>High frequency of phylogenetically diverse reductive dehalogenase-homologous genes in deep subseafloor sedimentary metagenomes.</title>
        <authorList>
            <person name="Kawai M."/>
            <person name="Futagami T."/>
            <person name="Toyoda A."/>
            <person name="Takaki Y."/>
            <person name="Nishi S."/>
            <person name="Hori S."/>
            <person name="Arai W."/>
            <person name="Tsubouchi T."/>
            <person name="Morono Y."/>
            <person name="Uchiyama I."/>
            <person name="Ito T."/>
            <person name="Fujiyama A."/>
            <person name="Inagaki F."/>
            <person name="Takami H."/>
        </authorList>
    </citation>
    <scope>NUCLEOTIDE SEQUENCE</scope>
    <source>
        <strain evidence="12">Expedition CK06-06</strain>
    </source>
</reference>
<dbReference type="AlphaFoldDB" id="X1J5J5"/>
<evidence type="ECO:0000313" key="12">
    <source>
        <dbReference type="EMBL" id="GAH65013.1"/>
    </source>
</evidence>
<protein>
    <recommendedName>
        <fullName evidence="11">CBS domain-containing protein</fullName>
    </recommendedName>
</protein>
<evidence type="ECO:0000256" key="6">
    <source>
        <dbReference type="ARBA" id="ARBA00022958"/>
    </source>
</evidence>
<dbReference type="InterPro" id="IPR015875">
    <property type="entry name" value="IMP_DH/GMP_Rdtase_CS"/>
</dbReference>
<dbReference type="InterPro" id="IPR046342">
    <property type="entry name" value="CBS_dom_sf"/>
</dbReference>
<evidence type="ECO:0000259" key="11">
    <source>
        <dbReference type="PROSITE" id="PS51371"/>
    </source>
</evidence>
<organism evidence="12">
    <name type="scientific">marine sediment metagenome</name>
    <dbReference type="NCBI Taxonomy" id="412755"/>
    <lineage>
        <taxon>unclassified sequences</taxon>
        <taxon>metagenomes</taxon>
        <taxon>ecological metagenomes</taxon>
    </lineage>
</organism>
<dbReference type="GO" id="GO:0046872">
    <property type="term" value="F:metal ion binding"/>
    <property type="evidence" value="ECO:0007669"/>
    <property type="project" value="UniProtKB-KW"/>
</dbReference>
<accession>X1J5J5</accession>
<comment type="similarity">
    <text evidence="2">Belongs to the IMPDH/GMPR family.</text>
</comment>
<dbReference type="CDD" id="cd04601">
    <property type="entry name" value="CBS_pair_IMPDH"/>
    <property type="match status" value="1"/>
</dbReference>
<evidence type="ECO:0000256" key="8">
    <source>
        <dbReference type="ARBA" id="ARBA00023027"/>
    </source>
</evidence>
<dbReference type="InterPro" id="IPR001093">
    <property type="entry name" value="IMP_DH_GMPRt"/>
</dbReference>
<comment type="catalytic activity">
    <reaction evidence="10">
        <text>IMP + NAD(+) + H2O = XMP + NADH + H(+)</text>
        <dbReference type="Rhea" id="RHEA:11708"/>
        <dbReference type="ChEBI" id="CHEBI:15377"/>
        <dbReference type="ChEBI" id="CHEBI:15378"/>
        <dbReference type="ChEBI" id="CHEBI:57464"/>
        <dbReference type="ChEBI" id="CHEBI:57540"/>
        <dbReference type="ChEBI" id="CHEBI:57945"/>
        <dbReference type="ChEBI" id="CHEBI:58053"/>
        <dbReference type="EC" id="1.1.1.205"/>
    </reaction>
</comment>
<evidence type="ECO:0000256" key="7">
    <source>
        <dbReference type="ARBA" id="ARBA00023002"/>
    </source>
</evidence>
<dbReference type="PROSITE" id="PS00487">
    <property type="entry name" value="IMP_DH_GMP_RED"/>
    <property type="match status" value="1"/>
</dbReference>
<dbReference type="Pfam" id="PF00478">
    <property type="entry name" value="IMPDH"/>
    <property type="match status" value="1"/>
</dbReference>
<keyword evidence="9" id="KW-0129">CBS domain</keyword>
<evidence type="ECO:0000256" key="3">
    <source>
        <dbReference type="ARBA" id="ARBA00022723"/>
    </source>
</evidence>
<dbReference type="GO" id="GO:0006177">
    <property type="term" value="P:GMP biosynthetic process"/>
    <property type="evidence" value="ECO:0007669"/>
    <property type="project" value="UniProtKB-KW"/>
</dbReference>
<dbReference type="SUPFAM" id="SSF51412">
    <property type="entry name" value="Inosine monophosphate dehydrogenase (IMPDH)"/>
    <property type="match status" value="1"/>
</dbReference>
<evidence type="ECO:0000256" key="4">
    <source>
        <dbReference type="ARBA" id="ARBA00022749"/>
    </source>
</evidence>
<keyword evidence="6" id="KW-0630">Potassium</keyword>
<dbReference type="PANTHER" id="PTHR11911:SF111">
    <property type="entry name" value="INOSINE-5'-MONOPHOSPHATE DEHYDROGENASE"/>
    <property type="match status" value="1"/>
</dbReference>
<proteinExistence type="inferred from homology"/>
<dbReference type="SUPFAM" id="SSF54631">
    <property type="entry name" value="CBS-domain pair"/>
    <property type="match status" value="1"/>
</dbReference>